<dbReference type="RefSeq" id="WP_235003408.1">
    <property type="nucleotide sequence ID" value="NZ_OCNK01000003.1"/>
</dbReference>
<dbReference type="Gene3D" id="3.40.50.2000">
    <property type="entry name" value="Glycogen Phosphorylase B"/>
    <property type="match status" value="2"/>
</dbReference>
<feature type="domain" description="Glycosyltransferase subfamily 4-like N-terminal" evidence="6">
    <location>
        <begin position="19"/>
        <end position="167"/>
    </location>
</feature>
<dbReference type="Proteomes" id="UP000219482">
    <property type="component" value="Unassembled WGS sequence"/>
</dbReference>
<dbReference type="GO" id="GO:0016757">
    <property type="term" value="F:glycosyltransferase activity"/>
    <property type="evidence" value="ECO:0007669"/>
    <property type="project" value="UniProtKB-KW"/>
</dbReference>
<evidence type="ECO:0000256" key="2">
    <source>
        <dbReference type="ARBA" id="ARBA00022676"/>
    </source>
</evidence>
<dbReference type="InterPro" id="IPR001296">
    <property type="entry name" value="Glyco_trans_1"/>
</dbReference>
<dbReference type="EMBL" id="OCNK01000003">
    <property type="protein sequence ID" value="SOE01052.1"/>
    <property type="molecule type" value="Genomic_DNA"/>
</dbReference>
<evidence type="ECO:0000256" key="4">
    <source>
        <dbReference type="SAM" id="MobiDB-lite"/>
    </source>
</evidence>
<organism evidence="7 8">
    <name type="scientific">Blastococcus haudaquaticus</name>
    <dbReference type="NCBI Taxonomy" id="1938745"/>
    <lineage>
        <taxon>Bacteria</taxon>
        <taxon>Bacillati</taxon>
        <taxon>Actinomycetota</taxon>
        <taxon>Actinomycetes</taxon>
        <taxon>Geodermatophilales</taxon>
        <taxon>Geodermatophilaceae</taxon>
        <taxon>Blastococcus</taxon>
    </lineage>
</organism>
<accession>A0A286H006</accession>
<dbReference type="PANTHER" id="PTHR12526">
    <property type="entry name" value="GLYCOSYLTRANSFERASE"/>
    <property type="match status" value="1"/>
</dbReference>
<name>A0A286H006_9ACTN</name>
<feature type="region of interest" description="Disordered" evidence="4">
    <location>
        <begin position="370"/>
        <end position="419"/>
    </location>
</feature>
<dbReference type="InterPro" id="IPR028098">
    <property type="entry name" value="Glyco_trans_4-like_N"/>
</dbReference>
<keyword evidence="3 7" id="KW-0808">Transferase</keyword>
<evidence type="ECO:0000259" key="5">
    <source>
        <dbReference type="Pfam" id="PF00534"/>
    </source>
</evidence>
<keyword evidence="8" id="KW-1185">Reference proteome</keyword>
<comment type="similarity">
    <text evidence="1">Belongs to the glycosyltransferase group 1 family. Glycosyltransferase 4 subfamily.</text>
</comment>
<protein>
    <submittedName>
        <fullName evidence="7">Glycosyltransferase involved in cell wall bisynthesis</fullName>
    </submittedName>
</protein>
<proteinExistence type="inferred from homology"/>
<sequence>MDALSIAMIGTRGVPARYGGFETAVEEVGKRLADRGHRVVVYCRTTPGDEARPETYLGMELVHLPAARKRSLETLSHSALSVGHLLRHRTDAAFVFNAANAPLLPAVRAMGVPVATHVDGLEWKRAKWGKAGRRYYRMAESLAVRWSDVLIADAQGIADYYRSEFDAPTSLLTYGAPLIAPGEDRLAELGLDSRGYHLVVARFEPENHVDVIVDGYRRSGATLPLVVVGSAPYSDAYTARVHELADDRVRFLGGVWDQTQLDQLYAHSYSYLHGHSVGGTNPSLLRAIGAGTAVIAYDVDFNREVLRDAGRYFSSADEVRGAVEAAEADPVRTAAAAARSRQLATRYDWDVVAVGYEELARCLAERRFSPVRPSGRRSPAREQSAPDESPLQLALPSQQDRSPQFLVRPTHAWTPKVPQ</sequence>
<evidence type="ECO:0000313" key="7">
    <source>
        <dbReference type="EMBL" id="SOE01052.1"/>
    </source>
</evidence>
<evidence type="ECO:0000313" key="8">
    <source>
        <dbReference type="Proteomes" id="UP000219482"/>
    </source>
</evidence>
<keyword evidence="2" id="KW-0328">Glycosyltransferase</keyword>
<dbReference type="Pfam" id="PF13579">
    <property type="entry name" value="Glyco_trans_4_4"/>
    <property type="match status" value="1"/>
</dbReference>
<reference evidence="8" key="1">
    <citation type="submission" date="2017-09" db="EMBL/GenBank/DDBJ databases">
        <authorList>
            <person name="Varghese N."/>
            <person name="Submissions S."/>
        </authorList>
    </citation>
    <scope>NUCLEOTIDE SEQUENCE [LARGE SCALE GENOMIC DNA]</scope>
    <source>
        <strain evidence="8">DSM 44270</strain>
    </source>
</reference>
<dbReference type="PANTHER" id="PTHR12526:SF640">
    <property type="entry name" value="COLANIC ACID BIOSYNTHESIS GLYCOSYLTRANSFERASE WCAL-RELATED"/>
    <property type="match status" value="1"/>
</dbReference>
<dbReference type="AlphaFoldDB" id="A0A286H006"/>
<evidence type="ECO:0000259" key="6">
    <source>
        <dbReference type="Pfam" id="PF13579"/>
    </source>
</evidence>
<gene>
    <name evidence="7" type="ORF">SAMN06272739_2934</name>
</gene>
<dbReference type="SUPFAM" id="SSF53756">
    <property type="entry name" value="UDP-Glycosyltransferase/glycogen phosphorylase"/>
    <property type="match status" value="1"/>
</dbReference>
<evidence type="ECO:0000256" key="1">
    <source>
        <dbReference type="ARBA" id="ARBA00009481"/>
    </source>
</evidence>
<feature type="domain" description="Glycosyl transferase family 1" evidence="5">
    <location>
        <begin position="196"/>
        <end position="310"/>
    </location>
</feature>
<evidence type="ECO:0000256" key="3">
    <source>
        <dbReference type="ARBA" id="ARBA00022679"/>
    </source>
</evidence>
<dbReference type="Pfam" id="PF00534">
    <property type="entry name" value="Glycos_transf_1"/>
    <property type="match status" value="1"/>
</dbReference>